<dbReference type="KEGG" id="dpp:DICPUDRAFT_96266"/>
<dbReference type="PANTHER" id="PTHR46433">
    <property type="entry name" value="ANK_REP_REGION DOMAIN-CONTAINING PROTEIN-RELATED"/>
    <property type="match status" value="1"/>
</dbReference>
<sequence length="1636" mass="190143">MDVYDESYEALTFYLSKYVDIPHYYETQLELKQMIKDEDKSDELKRILLLVKSPQESIYSDENNQNRFLCNPTKDHNIFKPIDLIIKEINKYVSIIKESQNYKNINFKKLEDLCNKHAIYLENFKTKLSEKVLNSKPSQNEPADIINLKKPIIFIDQELKYKQTLCLQTAYNLASYNIEEKRHVYNNVNGSSCGTILNDEIYLKIDTSDALLNPSKEFAIYHLNKLLFPHKLLTSPTQLFMLDKLKIVTPDTRSSSTMIDVSKKKEQLEKSTIAELIGILPPIHKSIDDSLVETRFFIQASLLQKGKTLNEYLENSGDNDKYDDLNLESFSSQVISSFLSIHTDYKPDNMIIKEGTNDIVCIDNDHSLKQNEILLLKSYSDDIATIDDNTLEVNLAEISEAVPSIKNILFTIKPLMIKPIHKNTVSQIIELSPPIILLKWLLKIHHQNSVYSSMISLLINPKDDTPEEKKKYIQNAEGELQVPLQFNSGWVQLMYQRFKLIKECLLSNKQMTHQELFEAVHPFTSIYYTLLSKDEMKPIKQIEIVYSSESIQSLFLKNKKNSKTSKEEIQKLIKESTYLKEKPISILNTIRELIENMEFNDLIECSFLSDSKCGSLCNKNCKTSKNFLEWFENIYSVFTSDKDKVNFHKSFFKNREVLIRLMRYGASANIIKNTIGFLEISINNENYISLINDSEILKEYPDCWPTIKFIIENYKLDLEVLDLDKGITLFDYTAKYNNLNVLINLIKKGAGKKANETIISLFYQNLSHKQKVVLRPYLEQLYSTNPLITWKISLDQLIPYENEAPKSFLKCKDILYITETQSNKRRILPKIYYNQMFDEKGEPIKKNLAGTRIVSKIKDDYGNVIYFKFMPQFPGIEIAVKMLSDELFNCKLTPNCELVSIDSKNIPVLISQKIPGNPLYKVLEKKPHIIKQIDPSNISQQLILAMIINNADGNLGNYIVTRSHTSNPIYKYKLYSIDNDQSFMPSMSFRKGNLQSETALFLFDQMNDMVHEDVIKNFENLEMYSIITLWLRKLSTYQNQSDTLFKLNNKSKNKECNTEITFNSKTVPDLYTKLRRLQKLLCENEPKTHLDILDYLEPVISCRHKPFLNLNRPIKERYNELNKYVNPSESKVSSSKNHTSDILKSRIYNKNSVVSKVMVDFFYKPESYNLLQVINDFKSLATKFLSLSLLIPAIEKNPKYIISNFELESLLEVDFSDYTKPQQDTLFSFIKSKKISTINIRNSNFLCSEVFNYFYHYKIVSLDLSGCKNLKNLGGGAIMKIFLVFNSLIDLRVDNCSSLESIHLYSPNLKFINSMGCKQINSIFIYPPNSRYLNLKGSINIKEFSFDVNLQFLQNFNNTLIEYLKVFKNSDLVESFHFKRTFNYFENLEYLNISDTQFNTITLNLKKLKQLDMFSMENLKTVFLELESIETINFEGCKSLKVISTTVKDEKINNNLISFLNRKIKKIKEKKISLNLIAAKQINETKELESIKDCCFLNNYDDYFILPLEISSTHYYQVDDNFSLSNIPTNITKITLCGNFNNNFYKGSLSDSVTNLSLFNIKDPLDKIVITPNIKTLCLGHGFDQIVTPEKIPLTIKKLKIGEIVYPIEPKPENIQLSYFKNRFNPKNRSNYKKKQ</sequence>
<proteinExistence type="predicted"/>
<dbReference type="OrthoDB" id="23283at2759"/>
<dbReference type="VEuPathDB" id="AmoebaDB:DICPUDRAFT_96266"/>
<keyword evidence="2" id="KW-1185">Reference proteome</keyword>
<dbReference type="RefSeq" id="XP_003283076.1">
    <property type="nucleotide sequence ID" value="XM_003283028.1"/>
</dbReference>
<reference evidence="2" key="1">
    <citation type="journal article" date="2011" name="Genome Biol.">
        <title>Comparative genomics of the social amoebae Dictyostelium discoideum and Dictyostelium purpureum.</title>
        <authorList>
            <consortium name="US DOE Joint Genome Institute (JGI-PGF)"/>
            <person name="Sucgang R."/>
            <person name="Kuo A."/>
            <person name="Tian X."/>
            <person name="Salerno W."/>
            <person name="Parikh A."/>
            <person name="Feasley C.L."/>
            <person name="Dalin E."/>
            <person name="Tu H."/>
            <person name="Huang E."/>
            <person name="Barry K."/>
            <person name="Lindquist E."/>
            <person name="Shapiro H."/>
            <person name="Bruce D."/>
            <person name="Schmutz J."/>
            <person name="Salamov A."/>
            <person name="Fey P."/>
            <person name="Gaudet P."/>
            <person name="Anjard C."/>
            <person name="Babu M.M."/>
            <person name="Basu S."/>
            <person name="Bushmanova Y."/>
            <person name="van der Wel H."/>
            <person name="Katoh-Kurasawa M."/>
            <person name="Dinh C."/>
            <person name="Coutinho P.M."/>
            <person name="Saito T."/>
            <person name="Elias M."/>
            <person name="Schaap P."/>
            <person name="Kay R.R."/>
            <person name="Henrissat B."/>
            <person name="Eichinger L."/>
            <person name="Rivero F."/>
            <person name="Putnam N.H."/>
            <person name="West C.M."/>
            <person name="Loomis W.F."/>
            <person name="Chisholm R.L."/>
            <person name="Shaulsky G."/>
            <person name="Strassmann J.E."/>
            <person name="Queller D.C."/>
            <person name="Kuspa A."/>
            <person name="Grigoriev I.V."/>
        </authorList>
    </citation>
    <scope>NUCLEOTIDE SEQUENCE [LARGE SCALE GENOMIC DNA]</scope>
    <source>
        <strain evidence="2">QSDP1</strain>
    </source>
</reference>
<evidence type="ECO:0000313" key="2">
    <source>
        <dbReference type="Proteomes" id="UP000001064"/>
    </source>
</evidence>
<dbReference type="InParanoid" id="F0Z6U8"/>
<protein>
    <submittedName>
        <fullName evidence="1">Uncharacterized protein</fullName>
    </submittedName>
</protein>
<dbReference type="SUPFAM" id="SSF52047">
    <property type="entry name" value="RNI-like"/>
    <property type="match status" value="1"/>
</dbReference>
<dbReference type="eggNOG" id="ENOG502SG89">
    <property type="taxonomic scope" value="Eukaryota"/>
</dbReference>
<evidence type="ECO:0000313" key="1">
    <source>
        <dbReference type="EMBL" id="EGC40325.1"/>
    </source>
</evidence>
<dbReference type="GeneID" id="10503509"/>
<dbReference type="Proteomes" id="UP000001064">
    <property type="component" value="Unassembled WGS sequence"/>
</dbReference>
<dbReference type="PANTHER" id="PTHR46433:SF2">
    <property type="entry name" value="ANKYRIN REPEAT-CONTAINING PROTEIN"/>
    <property type="match status" value="1"/>
</dbReference>
<name>F0Z6U8_DICPU</name>
<dbReference type="EMBL" id="GL870943">
    <property type="protein sequence ID" value="EGC40325.1"/>
    <property type="molecule type" value="Genomic_DNA"/>
</dbReference>
<accession>F0Z6U8</accession>
<gene>
    <name evidence="1" type="ORF">DICPUDRAFT_96266</name>
</gene>
<organism evidence="1 2">
    <name type="scientific">Dictyostelium purpureum</name>
    <name type="common">Slime mold</name>
    <dbReference type="NCBI Taxonomy" id="5786"/>
    <lineage>
        <taxon>Eukaryota</taxon>
        <taxon>Amoebozoa</taxon>
        <taxon>Evosea</taxon>
        <taxon>Eumycetozoa</taxon>
        <taxon>Dictyostelia</taxon>
        <taxon>Dictyosteliales</taxon>
        <taxon>Dictyosteliaceae</taxon>
        <taxon>Dictyostelium</taxon>
    </lineage>
</organism>
<dbReference type="FunCoup" id="F0Z6U8">
    <property type="interactions" value="9"/>
</dbReference>